<dbReference type="Proteomes" id="UP000183809">
    <property type="component" value="Unassembled WGS sequence"/>
</dbReference>
<feature type="region of interest" description="Disordered" evidence="1">
    <location>
        <begin position="284"/>
        <end position="313"/>
    </location>
</feature>
<dbReference type="RefSeq" id="XP_020132590.1">
    <property type="nucleotide sequence ID" value="XM_020270625.1"/>
</dbReference>
<dbReference type="GeneID" id="31010884"/>
<protein>
    <submittedName>
        <fullName evidence="2">Uncharacterized protein</fullName>
    </submittedName>
</protein>
<proteinExistence type="predicted"/>
<keyword evidence="3" id="KW-1185">Reference proteome</keyword>
<dbReference type="OrthoDB" id="10518771at2759"/>
<gene>
    <name evidence="2" type="ORF">BKCO1_12000132</name>
</gene>
<reference evidence="2 3" key="1">
    <citation type="submission" date="2016-10" db="EMBL/GenBank/DDBJ databases">
        <title>Proteomics and genomics reveal pathogen-plant mechanisms compatible with a hemibiotrophic lifestyle of Diplodia corticola.</title>
        <authorList>
            <person name="Fernandes I."/>
            <person name="De Jonge R."/>
            <person name="Van De Peer Y."/>
            <person name="Devreese B."/>
            <person name="Alves A."/>
            <person name="Esteves A.C."/>
        </authorList>
    </citation>
    <scope>NUCLEOTIDE SEQUENCE [LARGE SCALE GENOMIC DNA]</scope>
    <source>
        <strain evidence="2 3">CBS 112549</strain>
    </source>
</reference>
<name>A0A1J9R805_9PEZI</name>
<organism evidence="2 3">
    <name type="scientific">Diplodia corticola</name>
    <dbReference type="NCBI Taxonomy" id="236234"/>
    <lineage>
        <taxon>Eukaryota</taxon>
        <taxon>Fungi</taxon>
        <taxon>Dikarya</taxon>
        <taxon>Ascomycota</taxon>
        <taxon>Pezizomycotina</taxon>
        <taxon>Dothideomycetes</taxon>
        <taxon>Dothideomycetes incertae sedis</taxon>
        <taxon>Botryosphaeriales</taxon>
        <taxon>Botryosphaeriaceae</taxon>
        <taxon>Diplodia</taxon>
    </lineage>
</organism>
<evidence type="ECO:0000256" key="1">
    <source>
        <dbReference type="SAM" id="MobiDB-lite"/>
    </source>
</evidence>
<evidence type="ECO:0000313" key="2">
    <source>
        <dbReference type="EMBL" id="OJD36330.1"/>
    </source>
</evidence>
<accession>A0A1J9R805</accession>
<feature type="compositionally biased region" description="Basic residues" evidence="1">
    <location>
        <begin position="284"/>
        <end position="298"/>
    </location>
</feature>
<sequence length="354" mass="39912">MMFSVESMEPTESVAHVHTFADLATLPDEERLALGSLKHVVQLKSSAPDTFEYIMPANVFKAFSPEAFKQAFQIPGETEGGRRSVLILPHSGIDPDALQYICDWMVTACNQAIPSRLQVQGNFFAWIELLKASMLLQVQAAQVTIWWKLANFITKEPLEWQHMETIMTNFSVDSKIVKHLIHNVSYRRNAGDITASCEFFINHDEFVKNLVNEVAQQQQQSAMASANAHDFAHWNQGNAAFRRQRFEEEQHQHQNGNQQREQPFLQRHAYQHIDDNNNNINNRRHFGKGRGNGHHRKNVNGAGGPQRREHDMEGWARRTAAAAAWDDSPAAHQGGAYDARALKPGEATAGGLIA</sequence>
<evidence type="ECO:0000313" key="3">
    <source>
        <dbReference type="Proteomes" id="UP000183809"/>
    </source>
</evidence>
<dbReference type="AlphaFoldDB" id="A0A1J9R805"/>
<dbReference type="EMBL" id="MNUE01000012">
    <property type="protein sequence ID" value="OJD36330.1"/>
    <property type="molecule type" value="Genomic_DNA"/>
</dbReference>
<comment type="caution">
    <text evidence="2">The sequence shown here is derived from an EMBL/GenBank/DDBJ whole genome shotgun (WGS) entry which is preliminary data.</text>
</comment>